<evidence type="ECO:0000256" key="2">
    <source>
        <dbReference type="ARBA" id="ARBA00022670"/>
    </source>
</evidence>
<accession>A0A9P0GXU9</accession>
<keyword evidence="4 8" id="KW-0378">Hydrolase</keyword>
<keyword evidence="2 8" id="KW-0645">Protease</keyword>
<dbReference type="SMART" id="SM00680">
    <property type="entry name" value="CLIP"/>
    <property type="match status" value="1"/>
</dbReference>
<keyword evidence="3 9" id="KW-0732">Signal</keyword>
<gene>
    <name evidence="11" type="ORF">PHYEVI_LOCUS10825</name>
</gene>
<evidence type="ECO:0000256" key="8">
    <source>
        <dbReference type="RuleBase" id="RU363034"/>
    </source>
</evidence>
<dbReference type="PROSITE" id="PS00135">
    <property type="entry name" value="TRYPSIN_SER"/>
    <property type="match status" value="1"/>
</dbReference>
<dbReference type="GO" id="GO:0004252">
    <property type="term" value="F:serine-type endopeptidase activity"/>
    <property type="evidence" value="ECO:0007669"/>
    <property type="project" value="InterPro"/>
</dbReference>
<dbReference type="PROSITE" id="PS00134">
    <property type="entry name" value="TRYPSIN_HIS"/>
    <property type="match status" value="1"/>
</dbReference>
<dbReference type="InterPro" id="IPR051333">
    <property type="entry name" value="CLIP_Serine_Protease"/>
</dbReference>
<dbReference type="SUPFAM" id="SSF50494">
    <property type="entry name" value="Trypsin-like serine proteases"/>
    <property type="match status" value="1"/>
</dbReference>
<evidence type="ECO:0000313" key="11">
    <source>
        <dbReference type="EMBL" id="CAH1187739.1"/>
    </source>
</evidence>
<dbReference type="CDD" id="cd00190">
    <property type="entry name" value="Tryp_SPc"/>
    <property type="match status" value="1"/>
</dbReference>
<dbReference type="PANTHER" id="PTHR24260">
    <property type="match status" value="1"/>
</dbReference>
<feature type="chain" id="PRO_5040155636" description="Peptidase S1 domain-containing protein" evidence="9">
    <location>
        <begin position="24"/>
        <end position="376"/>
    </location>
</feature>
<dbReference type="InterPro" id="IPR022700">
    <property type="entry name" value="CLIP"/>
</dbReference>
<evidence type="ECO:0000256" key="9">
    <source>
        <dbReference type="SAM" id="SignalP"/>
    </source>
</evidence>
<dbReference type="PROSITE" id="PS50240">
    <property type="entry name" value="TRYPSIN_DOM"/>
    <property type="match status" value="1"/>
</dbReference>
<dbReference type="Pfam" id="PF00089">
    <property type="entry name" value="Trypsin"/>
    <property type="match status" value="1"/>
</dbReference>
<dbReference type="Gene3D" id="2.40.10.10">
    <property type="entry name" value="Trypsin-like serine proteases"/>
    <property type="match status" value="2"/>
</dbReference>
<keyword evidence="12" id="KW-1185">Reference proteome</keyword>
<dbReference type="InterPro" id="IPR009003">
    <property type="entry name" value="Peptidase_S1_PA"/>
</dbReference>
<dbReference type="InterPro" id="IPR001314">
    <property type="entry name" value="Peptidase_S1A"/>
</dbReference>
<dbReference type="FunFam" id="2.40.10.10:FF:000036">
    <property type="entry name" value="Trypsin beta"/>
    <property type="match status" value="1"/>
</dbReference>
<comment type="similarity">
    <text evidence="7">Belongs to the peptidase S1 family. CLIP subfamily.</text>
</comment>
<sequence length="376" mass="41652">MGKRLNNVLLLPLLLLLPVFLRATDSYEDLDEGSFCENDGSPGICKNVRSCPVAIESLKRHRSHHLKRCIFHDFDEIVCCPSTKERGTDVDVAAPDYFTDRPTKRPVTIKRRFQEACDRIQNEAGSNIIFLITDGEDALDKEFPHMAALGYETDSDSAVQDWSAGLDWSCGASIISEKFLLTAAHCVARSKPVKARVGVTLLNDTNPVDIDIRTIRSYENYDPMDKQGDIALVELASNINFNNRTKPACLYSENKDPLGLIVTGWGKTSINSEDDRSVVLQKAKLVPVPRAQCNATYFKTSLGLKSIRDTQICAWGNRSDACWGDSGGPLQIKEKSGAYSIVGVVSYGSGCGGKIPGVYTRISKYIDWIEDIVWPY</sequence>
<evidence type="ECO:0000256" key="3">
    <source>
        <dbReference type="ARBA" id="ARBA00022729"/>
    </source>
</evidence>
<reference evidence="11" key="1">
    <citation type="submission" date="2022-01" db="EMBL/GenBank/DDBJ databases">
        <authorList>
            <person name="King R."/>
        </authorList>
    </citation>
    <scope>NUCLEOTIDE SEQUENCE</scope>
</reference>
<dbReference type="SMART" id="SM00020">
    <property type="entry name" value="Tryp_SPc"/>
    <property type="match status" value="1"/>
</dbReference>
<dbReference type="InterPro" id="IPR018114">
    <property type="entry name" value="TRYPSIN_HIS"/>
</dbReference>
<dbReference type="GO" id="GO:0005576">
    <property type="term" value="C:extracellular region"/>
    <property type="evidence" value="ECO:0007669"/>
    <property type="project" value="UniProtKB-SubCell"/>
</dbReference>
<dbReference type="Proteomes" id="UP001153712">
    <property type="component" value="Chromosome 8"/>
</dbReference>
<dbReference type="PANTHER" id="PTHR24260:SF147">
    <property type="entry name" value="EG:BACR7A4.3 PROTEIN-RELATED"/>
    <property type="match status" value="1"/>
</dbReference>
<evidence type="ECO:0000256" key="4">
    <source>
        <dbReference type="ARBA" id="ARBA00022801"/>
    </source>
</evidence>
<dbReference type="GO" id="GO:0006508">
    <property type="term" value="P:proteolysis"/>
    <property type="evidence" value="ECO:0007669"/>
    <property type="project" value="UniProtKB-KW"/>
</dbReference>
<keyword evidence="6" id="KW-1015">Disulfide bond</keyword>
<evidence type="ECO:0000256" key="7">
    <source>
        <dbReference type="ARBA" id="ARBA00024195"/>
    </source>
</evidence>
<keyword evidence="5 8" id="KW-0720">Serine protease</keyword>
<dbReference type="InterPro" id="IPR001254">
    <property type="entry name" value="Trypsin_dom"/>
</dbReference>
<evidence type="ECO:0000256" key="1">
    <source>
        <dbReference type="ARBA" id="ARBA00004239"/>
    </source>
</evidence>
<dbReference type="FunFam" id="2.40.10.10:FF:000068">
    <property type="entry name" value="transmembrane protease serine 2"/>
    <property type="match status" value="1"/>
</dbReference>
<protein>
    <recommendedName>
        <fullName evidence="10">Peptidase S1 domain-containing protein</fullName>
    </recommendedName>
</protein>
<feature type="domain" description="Peptidase S1" evidence="10">
    <location>
        <begin position="132"/>
        <end position="374"/>
    </location>
</feature>
<evidence type="ECO:0000256" key="5">
    <source>
        <dbReference type="ARBA" id="ARBA00022825"/>
    </source>
</evidence>
<organism evidence="11 12">
    <name type="scientific">Phyllotreta striolata</name>
    <name type="common">Striped flea beetle</name>
    <name type="synonym">Crioceris striolata</name>
    <dbReference type="NCBI Taxonomy" id="444603"/>
    <lineage>
        <taxon>Eukaryota</taxon>
        <taxon>Metazoa</taxon>
        <taxon>Ecdysozoa</taxon>
        <taxon>Arthropoda</taxon>
        <taxon>Hexapoda</taxon>
        <taxon>Insecta</taxon>
        <taxon>Pterygota</taxon>
        <taxon>Neoptera</taxon>
        <taxon>Endopterygota</taxon>
        <taxon>Coleoptera</taxon>
        <taxon>Polyphaga</taxon>
        <taxon>Cucujiformia</taxon>
        <taxon>Chrysomeloidea</taxon>
        <taxon>Chrysomelidae</taxon>
        <taxon>Galerucinae</taxon>
        <taxon>Alticini</taxon>
        <taxon>Phyllotreta</taxon>
    </lineage>
</organism>
<evidence type="ECO:0000313" key="12">
    <source>
        <dbReference type="Proteomes" id="UP001153712"/>
    </source>
</evidence>
<dbReference type="EMBL" id="OU900101">
    <property type="protein sequence ID" value="CAH1187739.1"/>
    <property type="molecule type" value="Genomic_DNA"/>
</dbReference>
<feature type="signal peptide" evidence="9">
    <location>
        <begin position="1"/>
        <end position="23"/>
    </location>
</feature>
<comment type="subcellular location">
    <subcellularLocation>
        <location evidence="1">Secreted</location>
        <location evidence="1">Extracellular space</location>
    </subcellularLocation>
</comment>
<evidence type="ECO:0000259" key="10">
    <source>
        <dbReference type="PROSITE" id="PS50240"/>
    </source>
</evidence>
<dbReference type="PRINTS" id="PR00722">
    <property type="entry name" value="CHYMOTRYPSIN"/>
</dbReference>
<dbReference type="InterPro" id="IPR043504">
    <property type="entry name" value="Peptidase_S1_PA_chymotrypsin"/>
</dbReference>
<proteinExistence type="inferred from homology"/>
<dbReference type="OrthoDB" id="6357057at2759"/>
<dbReference type="InterPro" id="IPR033116">
    <property type="entry name" value="TRYPSIN_SER"/>
</dbReference>
<evidence type="ECO:0000256" key="6">
    <source>
        <dbReference type="ARBA" id="ARBA00023157"/>
    </source>
</evidence>
<dbReference type="AlphaFoldDB" id="A0A9P0GXU9"/>
<name>A0A9P0GXU9_PHYSR</name>